<dbReference type="GO" id="GO:0005739">
    <property type="term" value="C:mitochondrion"/>
    <property type="evidence" value="ECO:0007669"/>
    <property type="project" value="UniProtKB-SubCell"/>
</dbReference>
<dbReference type="EMBL" id="JANBUY010000060">
    <property type="protein sequence ID" value="KAJ2865401.1"/>
    <property type="molecule type" value="Genomic_DNA"/>
</dbReference>
<evidence type="ECO:0000256" key="3">
    <source>
        <dbReference type="ARBA" id="ARBA00022989"/>
    </source>
</evidence>
<keyword evidence="3 5" id="KW-1133">Transmembrane helix</keyword>
<keyword evidence="2 5" id="KW-0812">Transmembrane</keyword>
<dbReference type="GO" id="GO:0033617">
    <property type="term" value="P:mitochondrial respiratory chain complex IV assembly"/>
    <property type="evidence" value="ECO:0007669"/>
    <property type="project" value="TreeGrafter"/>
</dbReference>
<protein>
    <submittedName>
        <fullName evidence="7">Replication factor C, subunit RFC4</fullName>
    </submittedName>
</protein>
<comment type="caution">
    <text evidence="7">The sequence shown here is derived from an EMBL/GenBank/DDBJ whole genome shotgun (WGS) entry which is preliminary data.</text>
</comment>
<feature type="domain" description="HIG1" evidence="6">
    <location>
        <begin position="93"/>
        <end position="186"/>
    </location>
</feature>
<reference evidence="7" key="1">
    <citation type="submission" date="2022-07" db="EMBL/GenBank/DDBJ databases">
        <title>Phylogenomic reconstructions and comparative analyses of Kickxellomycotina fungi.</title>
        <authorList>
            <person name="Reynolds N.K."/>
            <person name="Stajich J.E."/>
            <person name="Barry K."/>
            <person name="Grigoriev I.V."/>
            <person name="Crous P."/>
            <person name="Smith M.E."/>
        </authorList>
    </citation>
    <scope>NUCLEOTIDE SEQUENCE</scope>
    <source>
        <strain evidence="7">RSA 476</strain>
    </source>
</reference>
<dbReference type="PANTHER" id="PTHR28018">
    <property type="entry name" value="RESPIRATORY SUPERCOMPLEX FACTOR 2, MITOCHONDRIAL"/>
    <property type="match status" value="1"/>
</dbReference>
<sequence>MPSPTIAQRQADHDALQKAIVSDSLFAMGGTAIAATALSFIAFRFSPWYRGTPISAKTAFILAPTIGAFYIRGEHVSTEFRRSKYMAQLDPHEREAILNQRARIDARSSMADRSIHFVNEHRWAILGYTWLVGITGSLLYLYKKKGMTVTQKAVQARMYAQAITLVGILSTAGVASLGDKSENKHVQHNSAALEAALAQDTRVGPSAAAVTAAVVSSKNAQTD</sequence>
<evidence type="ECO:0000313" key="8">
    <source>
        <dbReference type="Proteomes" id="UP001140074"/>
    </source>
</evidence>
<evidence type="ECO:0000256" key="4">
    <source>
        <dbReference type="ARBA" id="ARBA00023136"/>
    </source>
</evidence>
<dbReference type="InterPro" id="IPR007667">
    <property type="entry name" value="Hypoxia_induced_domain"/>
</dbReference>
<evidence type="ECO:0000313" key="7">
    <source>
        <dbReference type="EMBL" id="KAJ2865401.1"/>
    </source>
</evidence>
<dbReference type="PANTHER" id="PTHR28018:SF3">
    <property type="entry name" value="RESPIRATORY SUPERCOMPLEX FACTOR 2, MITOCHONDRIAL"/>
    <property type="match status" value="1"/>
</dbReference>
<dbReference type="InterPro" id="IPR040153">
    <property type="entry name" value="Rcf2"/>
</dbReference>
<feature type="transmembrane region" description="Helical" evidence="5">
    <location>
        <begin position="123"/>
        <end position="142"/>
    </location>
</feature>
<dbReference type="AlphaFoldDB" id="A0A9W8IJS9"/>
<evidence type="ECO:0000256" key="2">
    <source>
        <dbReference type="ARBA" id="ARBA00022692"/>
    </source>
</evidence>
<feature type="transmembrane region" description="Helical" evidence="5">
    <location>
        <begin position="20"/>
        <end position="42"/>
    </location>
</feature>
<gene>
    <name evidence="7" type="primary">RCF2</name>
    <name evidence="7" type="ORF">GGH94_002235</name>
</gene>
<keyword evidence="8" id="KW-1185">Reference proteome</keyword>
<accession>A0A9W8IJS9</accession>
<evidence type="ECO:0000256" key="1">
    <source>
        <dbReference type="ARBA" id="ARBA00004173"/>
    </source>
</evidence>
<evidence type="ECO:0000256" key="5">
    <source>
        <dbReference type="SAM" id="Phobius"/>
    </source>
</evidence>
<comment type="subcellular location">
    <subcellularLocation>
        <location evidence="1">Mitochondrion</location>
    </subcellularLocation>
</comment>
<proteinExistence type="predicted"/>
<organism evidence="7 8">
    <name type="scientific">Coemansia aciculifera</name>
    <dbReference type="NCBI Taxonomy" id="417176"/>
    <lineage>
        <taxon>Eukaryota</taxon>
        <taxon>Fungi</taxon>
        <taxon>Fungi incertae sedis</taxon>
        <taxon>Zoopagomycota</taxon>
        <taxon>Kickxellomycotina</taxon>
        <taxon>Kickxellomycetes</taxon>
        <taxon>Kickxellales</taxon>
        <taxon>Kickxellaceae</taxon>
        <taxon>Coemansia</taxon>
    </lineage>
</organism>
<keyword evidence="4 5" id="KW-0472">Membrane</keyword>
<evidence type="ECO:0000259" key="6">
    <source>
        <dbReference type="PROSITE" id="PS51503"/>
    </source>
</evidence>
<dbReference type="Proteomes" id="UP001140074">
    <property type="component" value="Unassembled WGS sequence"/>
</dbReference>
<name>A0A9W8IJS9_9FUNG</name>
<dbReference type="PROSITE" id="PS51503">
    <property type="entry name" value="HIG1"/>
    <property type="match status" value="1"/>
</dbReference>
<dbReference type="Pfam" id="PF04588">
    <property type="entry name" value="HIG_1_N"/>
    <property type="match status" value="1"/>
</dbReference>